<sequence>MQMNRTLLIFIGLIGIFCIFIAAEDDRWPAGRPPIVSTTTPNSSLTKDKNKNITTKLPPPSNDKSSDNDDAEKSDSTNKVIIAVCVSIGCIILLIIIGIILCVVFRERISKIFSSAELGESQAGAPGNLFYSPQQFNHKGALKIQKQAPVDVNAVFQDEKDTNPANAKFQFTEQSNEVYDIGSEVEQVI</sequence>
<dbReference type="Proteomes" id="UP000887579">
    <property type="component" value="Unplaced"/>
</dbReference>
<reference evidence="2" key="1">
    <citation type="submission" date="2022-11" db="UniProtKB">
        <authorList>
            <consortium name="WormBaseParasite"/>
        </authorList>
    </citation>
    <scope>IDENTIFICATION</scope>
</reference>
<evidence type="ECO:0000313" key="2">
    <source>
        <dbReference type="WBParaSite" id="ES5_v2.g9660.t1"/>
    </source>
</evidence>
<accession>A0AC34GYD2</accession>
<proteinExistence type="predicted"/>
<name>A0AC34GYD2_9BILA</name>
<protein>
    <submittedName>
        <fullName evidence="2">Uncharacterized protein</fullName>
    </submittedName>
</protein>
<organism evidence="1 2">
    <name type="scientific">Panagrolaimus sp. ES5</name>
    <dbReference type="NCBI Taxonomy" id="591445"/>
    <lineage>
        <taxon>Eukaryota</taxon>
        <taxon>Metazoa</taxon>
        <taxon>Ecdysozoa</taxon>
        <taxon>Nematoda</taxon>
        <taxon>Chromadorea</taxon>
        <taxon>Rhabditida</taxon>
        <taxon>Tylenchina</taxon>
        <taxon>Panagrolaimomorpha</taxon>
        <taxon>Panagrolaimoidea</taxon>
        <taxon>Panagrolaimidae</taxon>
        <taxon>Panagrolaimus</taxon>
    </lineage>
</organism>
<dbReference type="WBParaSite" id="ES5_v2.g9660.t1">
    <property type="protein sequence ID" value="ES5_v2.g9660.t1"/>
    <property type="gene ID" value="ES5_v2.g9660"/>
</dbReference>
<evidence type="ECO:0000313" key="1">
    <source>
        <dbReference type="Proteomes" id="UP000887579"/>
    </source>
</evidence>